<name>A0ACB7U8W5_DIOAL</name>
<dbReference type="Proteomes" id="UP000827976">
    <property type="component" value="Chromosome 18"/>
</dbReference>
<reference evidence="2" key="1">
    <citation type="journal article" date="2022" name="Nat. Commun.">
        <title>Chromosome evolution and the genetic basis of agronomically important traits in greater yam.</title>
        <authorList>
            <person name="Bredeson J.V."/>
            <person name="Lyons J.B."/>
            <person name="Oniyinde I.O."/>
            <person name="Okereke N.R."/>
            <person name="Kolade O."/>
            <person name="Nnabue I."/>
            <person name="Nwadili C.O."/>
            <person name="Hribova E."/>
            <person name="Parker M."/>
            <person name="Nwogha J."/>
            <person name="Shu S."/>
            <person name="Carlson J."/>
            <person name="Kariba R."/>
            <person name="Muthemba S."/>
            <person name="Knop K."/>
            <person name="Barton G.J."/>
            <person name="Sherwood A.V."/>
            <person name="Lopez-Montes A."/>
            <person name="Asiedu R."/>
            <person name="Jamnadass R."/>
            <person name="Muchugi A."/>
            <person name="Goodstein D."/>
            <person name="Egesi C.N."/>
            <person name="Featherston J."/>
            <person name="Asfaw A."/>
            <person name="Simpson G.G."/>
            <person name="Dolezel J."/>
            <person name="Hendre P.S."/>
            <person name="Van Deynze A."/>
            <person name="Kumar P.L."/>
            <person name="Obidiegwu J.E."/>
            <person name="Bhattacharjee R."/>
            <person name="Rokhsar D.S."/>
        </authorList>
    </citation>
    <scope>NUCLEOTIDE SEQUENCE [LARGE SCALE GENOMIC DNA]</scope>
    <source>
        <strain evidence="2">cv. TDa95/00328</strain>
    </source>
</reference>
<comment type="caution">
    <text evidence="1">The sequence shown here is derived from an EMBL/GenBank/DDBJ whole genome shotgun (WGS) entry which is preliminary data.</text>
</comment>
<gene>
    <name evidence="1" type="ORF">IHE45_18G094600</name>
</gene>
<protein>
    <submittedName>
        <fullName evidence="1">ACT-like protein</fullName>
    </submittedName>
</protein>
<proteinExistence type="predicted"/>
<evidence type="ECO:0000313" key="2">
    <source>
        <dbReference type="Proteomes" id="UP000827976"/>
    </source>
</evidence>
<organism evidence="1 2">
    <name type="scientific">Dioscorea alata</name>
    <name type="common">Purple yam</name>
    <dbReference type="NCBI Taxonomy" id="55571"/>
    <lineage>
        <taxon>Eukaryota</taxon>
        <taxon>Viridiplantae</taxon>
        <taxon>Streptophyta</taxon>
        <taxon>Embryophyta</taxon>
        <taxon>Tracheophyta</taxon>
        <taxon>Spermatophyta</taxon>
        <taxon>Magnoliopsida</taxon>
        <taxon>Liliopsida</taxon>
        <taxon>Dioscoreales</taxon>
        <taxon>Dioscoreaceae</taxon>
        <taxon>Dioscorea</taxon>
    </lineage>
</organism>
<evidence type="ECO:0000313" key="1">
    <source>
        <dbReference type="EMBL" id="KAH7656769.1"/>
    </source>
</evidence>
<dbReference type="EMBL" id="CM037028">
    <property type="protein sequence ID" value="KAH7656769.1"/>
    <property type="molecule type" value="Genomic_DNA"/>
</dbReference>
<keyword evidence="2" id="KW-1185">Reference proteome</keyword>
<sequence>MFSCFYKEESMKQVESFGMMMMPQDDDGFTTTSTTSGLPSLVHPHGSSLHPCFEEVYEEEDGTASALRIHSQAEKRRRERINARLSTLRRMIPDSNKMDKASLLGKVIEQVKDLKRKAVDIGKLQTIPSETNEVIVESKGDDKPIMYIKASICCDDRPDLLADLIQAFQGLRVRAVKADMISLGGRVRNVFVLCKKDSQGNVCMNSLKDSIKEVLARIASSDVVSGKRQRLMQSQYTNISF</sequence>
<accession>A0ACB7U8W5</accession>